<gene>
    <name evidence="1" type="ORF">CHU92_00975</name>
</gene>
<reference evidence="1 2" key="1">
    <citation type="submission" date="2017-07" db="EMBL/GenBank/DDBJ databases">
        <title>Flavobacterium cyanobacteriorum sp. nov., isolated from cyanobacterial aggregates in a eutrophic lake.</title>
        <authorList>
            <person name="Cai H."/>
        </authorList>
    </citation>
    <scope>NUCLEOTIDE SEQUENCE [LARGE SCALE GENOMIC DNA]</scope>
    <source>
        <strain evidence="1 2">TH021</strain>
    </source>
</reference>
<keyword evidence="2" id="KW-1185">Reference proteome</keyword>
<dbReference type="AlphaFoldDB" id="A0A256A2A7"/>
<protein>
    <submittedName>
        <fullName evidence="1">Uncharacterized protein</fullName>
    </submittedName>
</protein>
<evidence type="ECO:0000313" key="1">
    <source>
        <dbReference type="EMBL" id="OYQ47781.1"/>
    </source>
</evidence>
<comment type="caution">
    <text evidence="1">The sequence shown here is derived from an EMBL/GenBank/DDBJ whole genome shotgun (WGS) entry which is preliminary data.</text>
</comment>
<name>A0A256A2A7_9FLAO</name>
<dbReference type="RefSeq" id="WP_129582967.1">
    <property type="nucleotide sequence ID" value="NZ_NOXV01000089.1"/>
</dbReference>
<accession>A0A256A2A7</accession>
<evidence type="ECO:0000313" key="2">
    <source>
        <dbReference type="Proteomes" id="UP000216605"/>
    </source>
</evidence>
<dbReference type="EMBL" id="NOXV01000089">
    <property type="protein sequence ID" value="OYQ47781.1"/>
    <property type="molecule type" value="Genomic_DNA"/>
</dbReference>
<dbReference type="OrthoDB" id="1347973at2"/>
<dbReference type="Proteomes" id="UP000216605">
    <property type="component" value="Unassembled WGS sequence"/>
</dbReference>
<proteinExistence type="predicted"/>
<organism evidence="1 2">
    <name type="scientific">Flavobacterium cyanobacteriorum</name>
    <dbReference type="NCBI Taxonomy" id="2022802"/>
    <lineage>
        <taxon>Bacteria</taxon>
        <taxon>Pseudomonadati</taxon>
        <taxon>Bacteroidota</taxon>
        <taxon>Flavobacteriia</taxon>
        <taxon>Flavobacteriales</taxon>
        <taxon>Flavobacteriaceae</taxon>
        <taxon>Flavobacterium</taxon>
    </lineage>
</organism>
<sequence length="234" mass="28460">MEFPNFFFYTQPNENREKYTFSFGENGIHHTLMYVAHKKAFDFHKKDDNVKDIDNINPYEPFFEMSSFKFFRFLRKNAIVQEYLLKEFVVKNKINLGKLKKNNCWLLQLENINFSQEVYKTERKGRMLKSNKKFEFKQMINEMEILHPDEIKNINCNVFSVVKYKNGITTFEGFIYRINGKLYFWNKKNINLFFKFSMIAIYNLLFQSTFLHKEKLLSDIKTLLNNKYKYLSFL</sequence>